<evidence type="ECO:0000313" key="6">
    <source>
        <dbReference type="Proteomes" id="UP001595925"/>
    </source>
</evidence>
<protein>
    <recommendedName>
        <fullName evidence="4">Cyclin-like domain-containing protein</fullName>
    </recommendedName>
</protein>
<gene>
    <name evidence="5" type="ORF">ACFPFO_15545</name>
</gene>
<evidence type="ECO:0000259" key="4">
    <source>
        <dbReference type="SMART" id="SM00385"/>
    </source>
</evidence>
<dbReference type="AlphaFoldDB" id="A0ABD5QHS7"/>
<evidence type="ECO:0000313" key="5">
    <source>
        <dbReference type="EMBL" id="MFC4989156.1"/>
    </source>
</evidence>
<keyword evidence="1" id="KW-0677">Repeat</keyword>
<evidence type="ECO:0000256" key="1">
    <source>
        <dbReference type="ARBA" id="ARBA00022737"/>
    </source>
</evidence>
<dbReference type="EMBL" id="JBHSJG010000040">
    <property type="protein sequence ID" value="MFC4989156.1"/>
    <property type="molecule type" value="Genomic_DNA"/>
</dbReference>
<sequence length="304" mass="33555">MNDQQESALDHLLTTLNVAESEAQLARVLSHRAFDAELHHGRGGTTTIASAVYTASRQAGQPLSLDELADAAGVDRSELGRTYKQLVREFDLDVEPADPHKFVSRFGDQLDLGESTMSTAHNVVDAASETGTRSGHSPIGTAAGALYLAGLVTGEHVLQREVVEATEVTPVTLRNRYQEQAMLVGIDRRKWSPPIASSFDASGLSTEAINEQLDRFAILDLAEDLFASHARCTNCERTGEYGHLLSNHYTQRIEREQCCYETAAELSEQLDGFEVLELDEQIHNTRVRCMHCGREDSYLQLSDH</sequence>
<dbReference type="InterPro" id="IPR036915">
    <property type="entry name" value="Cyclin-like_sf"/>
</dbReference>
<dbReference type="SUPFAM" id="SSF47954">
    <property type="entry name" value="Cyclin-like"/>
    <property type="match status" value="2"/>
</dbReference>
<proteinExistence type="predicted"/>
<keyword evidence="3" id="KW-0804">Transcription</keyword>
<feature type="domain" description="Cyclin-like" evidence="4">
    <location>
        <begin position="7"/>
        <end position="88"/>
    </location>
</feature>
<keyword evidence="2" id="KW-0805">Transcription regulation</keyword>
<accession>A0ABD5QHS7</accession>
<dbReference type="Pfam" id="PF00382">
    <property type="entry name" value="TFIIB"/>
    <property type="match status" value="2"/>
</dbReference>
<dbReference type="PRINTS" id="PR00685">
    <property type="entry name" value="TIFACTORIIB"/>
</dbReference>
<dbReference type="SMART" id="SM00385">
    <property type="entry name" value="CYCLIN"/>
    <property type="match status" value="2"/>
</dbReference>
<dbReference type="InterPro" id="IPR013150">
    <property type="entry name" value="TFIIB_cyclin"/>
</dbReference>
<dbReference type="InterPro" id="IPR000812">
    <property type="entry name" value="TFIIB"/>
</dbReference>
<evidence type="ECO:0000256" key="2">
    <source>
        <dbReference type="ARBA" id="ARBA00023015"/>
    </source>
</evidence>
<dbReference type="RefSeq" id="WP_224829005.1">
    <property type="nucleotide sequence ID" value="NZ_JAIVEF010000014.1"/>
</dbReference>
<name>A0ABD5QHS7_9EURY</name>
<dbReference type="Gene3D" id="1.10.472.10">
    <property type="entry name" value="Cyclin-like"/>
    <property type="match status" value="2"/>
</dbReference>
<reference evidence="5 6" key="1">
    <citation type="journal article" date="2019" name="Int. J. Syst. Evol. Microbiol.">
        <title>The Global Catalogue of Microorganisms (GCM) 10K type strain sequencing project: providing services to taxonomists for standard genome sequencing and annotation.</title>
        <authorList>
            <consortium name="The Broad Institute Genomics Platform"/>
            <consortium name="The Broad Institute Genome Sequencing Center for Infectious Disease"/>
            <person name="Wu L."/>
            <person name="Ma J."/>
        </authorList>
    </citation>
    <scope>NUCLEOTIDE SEQUENCE [LARGE SCALE GENOMIC DNA]</scope>
    <source>
        <strain evidence="5 6">CGMCC 1.15824</strain>
    </source>
</reference>
<dbReference type="InterPro" id="IPR013763">
    <property type="entry name" value="Cyclin-like_dom"/>
</dbReference>
<keyword evidence="6" id="KW-1185">Reference proteome</keyword>
<comment type="caution">
    <text evidence="5">The sequence shown here is derived from an EMBL/GenBank/DDBJ whole genome shotgun (WGS) entry which is preliminary data.</text>
</comment>
<feature type="domain" description="Cyclin-like" evidence="4">
    <location>
        <begin position="101"/>
        <end position="182"/>
    </location>
</feature>
<dbReference type="PANTHER" id="PTHR11618">
    <property type="entry name" value="TRANSCRIPTION INITIATION FACTOR IIB-RELATED"/>
    <property type="match status" value="1"/>
</dbReference>
<dbReference type="PANTHER" id="PTHR11618:SF13">
    <property type="entry name" value="TRANSCRIPTION INITIATION FACTOR IIB"/>
    <property type="match status" value="1"/>
</dbReference>
<dbReference type="Proteomes" id="UP001595925">
    <property type="component" value="Unassembled WGS sequence"/>
</dbReference>
<evidence type="ECO:0000256" key="3">
    <source>
        <dbReference type="ARBA" id="ARBA00023163"/>
    </source>
</evidence>
<organism evidence="5 6">
    <name type="scientific">Saliphagus infecundisoli</name>
    <dbReference type="NCBI Taxonomy" id="1849069"/>
    <lineage>
        <taxon>Archaea</taxon>
        <taxon>Methanobacteriati</taxon>
        <taxon>Methanobacteriota</taxon>
        <taxon>Stenosarchaea group</taxon>
        <taxon>Halobacteria</taxon>
        <taxon>Halobacteriales</taxon>
        <taxon>Natrialbaceae</taxon>
        <taxon>Saliphagus</taxon>
    </lineage>
</organism>